<evidence type="ECO:0000313" key="2">
    <source>
        <dbReference type="EMBL" id="KAK4455318.1"/>
    </source>
</evidence>
<organism evidence="2 3">
    <name type="scientific">Podospora aff. communis PSN243</name>
    <dbReference type="NCBI Taxonomy" id="3040156"/>
    <lineage>
        <taxon>Eukaryota</taxon>
        <taxon>Fungi</taxon>
        <taxon>Dikarya</taxon>
        <taxon>Ascomycota</taxon>
        <taxon>Pezizomycotina</taxon>
        <taxon>Sordariomycetes</taxon>
        <taxon>Sordariomycetidae</taxon>
        <taxon>Sordariales</taxon>
        <taxon>Podosporaceae</taxon>
        <taxon>Podospora</taxon>
    </lineage>
</organism>
<proteinExistence type="predicted"/>
<dbReference type="EMBL" id="MU865914">
    <property type="protein sequence ID" value="KAK4455318.1"/>
    <property type="molecule type" value="Genomic_DNA"/>
</dbReference>
<reference evidence="2" key="1">
    <citation type="journal article" date="2023" name="Mol. Phylogenet. Evol.">
        <title>Genome-scale phylogeny and comparative genomics of the fungal order Sordariales.</title>
        <authorList>
            <person name="Hensen N."/>
            <person name="Bonometti L."/>
            <person name="Westerberg I."/>
            <person name="Brannstrom I.O."/>
            <person name="Guillou S."/>
            <person name="Cros-Aarteil S."/>
            <person name="Calhoun S."/>
            <person name="Haridas S."/>
            <person name="Kuo A."/>
            <person name="Mondo S."/>
            <person name="Pangilinan J."/>
            <person name="Riley R."/>
            <person name="LaButti K."/>
            <person name="Andreopoulos B."/>
            <person name="Lipzen A."/>
            <person name="Chen C."/>
            <person name="Yan M."/>
            <person name="Daum C."/>
            <person name="Ng V."/>
            <person name="Clum A."/>
            <person name="Steindorff A."/>
            <person name="Ohm R.A."/>
            <person name="Martin F."/>
            <person name="Silar P."/>
            <person name="Natvig D.O."/>
            <person name="Lalanne C."/>
            <person name="Gautier V."/>
            <person name="Ament-Velasquez S.L."/>
            <person name="Kruys A."/>
            <person name="Hutchinson M.I."/>
            <person name="Powell A.J."/>
            <person name="Barry K."/>
            <person name="Miller A.N."/>
            <person name="Grigoriev I.V."/>
            <person name="Debuchy R."/>
            <person name="Gladieux P."/>
            <person name="Hiltunen Thoren M."/>
            <person name="Johannesson H."/>
        </authorList>
    </citation>
    <scope>NUCLEOTIDE SEQUENCE</scope>
    <source>
        <strain evidence="2">PSN243</strain>
    </source>
</reference>
<dbReference type="Proteomes" id="UP001321760">
    <property type="component" value="Unassembled WGS sequence"/>
</dbReference>
<name>A0AAV9H4E0_9PEZI</name>
<feature type="signal peptide" evidence="1">
    <location>
        <begin position="1"/>
        <end position="17"/>
    </location>
</feature>
<sequence length="98" mass="10161">MQFTLVALLALPLAAFAAPKSEAQTKAEVVSVAHVAPFFNGYLSSGPGDKTKRQGHNICPYENCLDECIGWSMAAPCNPMDLCDPGLGCALGCAVACA</sequence>
<reference evidence="2" key="2">
    <citation type="submission" date="2023-05" db="EMBL/GenBank/DDBJ databases">
        <authorList>
            <consortium name="Lawrence Berkeley National Laboratory"/>
            <person name="Steindorff A."/>
            <person name="Hensen N."/>
            <person name="Bonometti L."/>
            <person name="Westerberg I."/>
            <person name="Brannstrom I.O."/>
            <person name="Guillou S."/>
            <person name="Cros-Aarteil S."/>
            <person name="Calhoun S."/>
            <person name="Haridas S."/>
            <person name="Kuo A."/>
            <person name="Mondo S."/>
            <person name="Pangilinan J."/>
            <person name="Riley R."/>
            <person name="Labutti K."/>
            <person name="Andreopoulos B."/>
            <person name="Lipzen A."/>
            <person name="Chen C."/>
            <person name="Yanf M."/>
            <person name="Daum C."/>
            <person name="Ng V."/>
            <person name="Clum A."/>
            <person name="Ohm R."/>
            <person name="Martin F."/>
            <person name="Silar P."/>
            <person name="Natvig D."/>
            <person name="Lalanne C."/>
            <person name="Gautier V."/>
            <person name="Ament-Velasquez S.L."/>
            <person name="Kruys A."/>
            <person name="Hutchinson M.I."/>
            <person name="Powell A.J."/>
            <person name="Barry K."/>
            <person name="Miller A.N."/>
            <person name="Grigoriev I.V."/>
            <person name="Debuchy R."/>
            <person name="Gladieux P."/>
            <person name="Thoren M.H."/>
            <person name="Johannesson H."/>
        </authorList>
    </citation>
    <scope>NUCLEOTIDE SEQUENCE</scope>
    <source>
        <strain evidence="2">PSN243</strain>
    </source>
</reference>
<feature type="chain" id="PRO_5043440589" evidence="1">
    <location>
        <begin position="18"/>
        <end position="98"/>
    </location>
</feature>
<comment type="caution">
    <text evidence="2">The sequence shown here is derived from an EMBL/GenBank/DDBJ whole genome shotgun (WGS) entry which is preliminary data.</text>
</comment>
<gene>
    <name evidence="2" type="ORF">QBC34DRAFT_374157</name>
</gene>
<protein>
    <submittedName>
        <fullName evidence="2">Uncharacterized protein</fullName>
    </submittedName>
</protein>
<keyword evidence="3" id="KW-1185">Reference proteome</keyword>
<dbReference type="AlphaFoldDB" id="A0AAV9H4E0"/>
<accession>A0AAV9H4E0</accession>
<keyword evidence="1" id="KW-0732">Signal</keyword>
<evidence type="ECO:0000313" key="3">
    <source>
        <dbReference type="Proteomes" id="UP001321760"/>
    </source>
</evidence>
<evidence type="ECO:0000256" key="1">
    <source>
        <dbReference type="SAM" id="SignalP"/>
    </source>
</evidence>